<name>A0ABQ3I392_9BACT</name>
<reference evidence="4" key="1">
    <citation type="journal article" date="2019" name="Int. J. Syst. Evol. Microbiol.">
        <title>The Global Catalogue of Microorganisms (GCM) 10K type strain sequencing project: providing services to taxonomists for standard genome sequencing and annotation.</title>
        <authorList>
            <consortium name="The Broad Institute Genomics Platform"/>
            <consortium name="The Broad Institute Genome Sequencing Center for Infectious Disease"/>
            <person name="Wu L."/>
            <person name="Ma J."/>
        </authorList>
    </citation>
    <scope>NUCLEOTIDE SEQUENCE [LARGE SCALE GENOMIC DNA]</scope>
    <source>
        <strain evidence="4">CGMCC 1.15111</strain>
    </source>
</reference>
<accession>A0ABQ3I392</accession>
<evidence type="ECO:0000259" key="2">
    <source>
        <dbReference type="PROSITE" id="PS50110"/>
    </source>
</evidence>
<gene>
    <name evidence="3" type="ORF">GCM10011340_01110</name>
</gene>
<dbReference type="InterPro" id="IPR001789">
    <property type="entry name" value="Sig_transdc_resp-reg_receiver"/>
</dbReference>
<dbReference type="Gene3D" id="3.40.50.2300">
    <property type="match status" value="1"/>
</dbReference>
<dbReference type="SUPFAM" id="SSF52172">
    <property type="entry name" value="CheY-like"/>
    <property type="match status" value="1"/>
</dbReference>
<keyword evidence="4" id="KW-1185">Reference proteome</keyword>
<dbReference type="PANTHER" id="PTHR44520">
    <property type="entry name" value="RESPONSE REGULATOR RCP1-RELATED"/>
    <property type="match status" value="1"/>
</dbReference>
<dbReference type="EMBL" id="BNAG01000001">
    <property type="protein sequence ID" value="GHE50876.1"/>
    <property type="molecule type" value="Genomic_DNA"/>
</dbReference>
<dbReference type="RefSeq" id="WP_189628241.1">
    <property type="nucleotide sequence ID" value="NZ_BNAG01000001.1"/>
</dbReference>
<evidence type="ECO:0000256" key="1">
    <source>
        <dbReference type="PROSITE-ProRule" id="PRU00169"/>
    </source>
</evidence>
<dbReference type="Pfam" id="PF00072">
    <property type="entry name" value="Response_reg"/>
    <property type="match status" value="1"/>
</dbReference>
<dbReference type="SMART" id="SM00448">
    <property type="entry name" value="REC"/>
    <property type="match status" value="1"/>
</dbReference>
<dbReference type="InterPro" id="IPR052893">
    <property type="entry name" value="TCS_response_regulator"/>
</dbReference>
<dbReference type="Proteomes" id="UP000658258">
    <property type="component" value="Unassembled WGS sequence"/>
</dbReference>
<dbReference type="PROSITE" id="PS50110">
    <property type="entry name" value="RESPONSE_REGULATORY"/>
    <property type="match status" value="1"/>
</dbReference>
<sequence length="138" mass="15770">MKPILNSILLIDDSESDNFFHQRVINQIGCTNHIVAVESGQAALDYLTSKVGGEHPQPDLIFLDINMPGMNGWEFIEEYDKLDPKYKGNVIVVMLTTSLNPDDKHRAEDIENIKTFMSKPLTKEMVNNLLLKHFKDRL</sequence>
<comment type="caution">
    <text evidence="3">The sequence shown here is derived from an EMBL/GenBank/DDBJ whole genome shotgun (WGS) entry which is preliminary data.</text>
</comment>
<evidence type="ECO:0000313" key="3">
    <source>
        <dbReference type="EMBL" id="GHE50876.1"/>
    </source>
</evidence>
<keyword evidence="1" id="KW-0597">Phosphoprotein</keyword>
<feature type="modified residue" description="4-aspartylphosphate" evidence="1">
    <location>
        <position position="64"/>
    </location>
</feature>
<evidence type="ECO:0000313" key="4">
    <source>
        <dbReference type="Proteomes" id="UP000658258"/>
    </source>
</evidence>
<dbReference type="PANTHER" id="PTHR44520:SF2">
    <property type="entry name" value="RESPONSE REGULATOR RCP1"/>
    <property type="match status" value="1"/>
</dbReference>
<protein>
    <submittedName>
        <fullName evidence="3">Response regulator</fullName>
    </submittedName>
</protein>
<dbReference type="InterPro" id="IPR011006">
    <property type="entry name" value="CheY-like_superfamily"/>
</dbReference>
<organism evidence="3 4">
    <name type="scientific">Roseivirga thermotolerans</name>
    <dbReference type="NCBI Taxonomy" id="1758176"/>
    <lineage>
        <taxon>Bacteria</taxon>
        <taxon>Pseudomonadati</taxon>
        <taxon>Bacteroidota</taxon>
        <taxon>Cytophagia</taxon>
        <taxon>Cytophagales</taxon>
        <taxon>Roseivirgaceae</taxon>
        <taxon>Roseivirga</taxon>
    </lineage>
</organism>
<proteinExistence type="predicted"/>
<feature type="domain" description="Response regulatory" evidence="2">
    <location>
        <begin position="7"/>
        <end position="134"/>
    </location>
</feature>